<feature type="region of interest" description="Disordered" evidence="1">
    <location>
        <begin position="270"/>
        <end position="302"/>
    </location>
</feature>
<dbReference type="PANTHER" id="PTHR24148">
    <property type="entry name" value="ANKYRIN REPEAT DOMAIN-CONTAINING PROTEIN 39 HOMOLOG-RELATED"/>
    <property type="match status" value="1"/>
</dbReference>
<protein>
    <submittedName>
        <fullName evidence="4">Heterokaryon incompatibility protein 6, OR allele</fullName>
    </submittedName>
</protein>
<feature type="domain" description="Heterokaryon incompatibility" evidence="2">
    <location>
        <begin position="49"/>
        <end position="199"/>
    </location>
</feature>
<dbReference type="InterPro" id="IPR010730">
    <property type="entry name" value="HET"/>
</dbReference>
<dbReference type="Pfam" id="PF06985">
    <property type="entry name" value="HET"/>
    <property type="match status" value="1"/>
</dbReference>
<dbReference type="Proteomes" id="UP000190776">
    <property type="component" value="Unassembled WGS sequence"/>
</dbReference>
<evidence type="ECO:0000313" key="4">
    <source>
        <dbReference type="EMBL" id="OMP87574.1"/>
    </source>
</evidence>
<dbReference type="AlphaFoldDB" id="A0A1S8BJA5"/>
<keyword evidence="6" id="KW-1185">Reference proteome</keyword>
<organism evidence="4 5">
    <name type="scientific">Diplodia seriata</name>
    <dbReference type="NCBI Taxonomy" id="420778"/>
    <lineage>
        <taxon>Eukaryota</taxon>
        <taxon>Fungi</taxon>
        <taxon>Dikarya</taxon>
        <taxon>Ascomycota</taxon>
        <taxon>Pezizomycotina</taxon>
        <taxon>Dothideomycetes</taxon>
        <taxon>Dothideomycetes incertae sedis</taxon>
        <taxon>Botryosphaeriales</taxon>
        <taxon>Botryosphaeriaceae</taxon>
        <taxon>Diplodia</taxon>
    </lineage>
</organism>
<evidence type="ECO:0000313" key="6">
    <source>
        <dbReference type="Proteomes" id="UP001430584"/>
    </source>
</evidence>
<dbReference type="InterPro" id="IPR052895">
    <property type="entry name" value="HetReg/Transcr_Mod"/>
</dbReference>
<evidence type="ECO:0000259" key="2">
    <source>
        <dbReference type="Pfam" id="PF06985"/>
    </source>
</evidence>
<name>A0A1S8BJA5_9PEZI</name>
<dbReference type="Proteomes" id="UP001430584">
    <property type="component" value="Unassembled WGS sequence"/>
</dbReference>
<evidence type="ECO:0000256" key="1">
    <source>
        <dbReference type="SAM" id="MobiDB-lite"/>
    </source>
</evidence>
<accession>A0A1S8BJA5</accession>
<comment type="caution">
    <text evidence="4">The sequence shown here is derived from an EMBL/GenBank/DDBJ whole genome shotgun (WGS) entry which is preliminary data.</text>
</comment>
<feature type="compositionally biased region" description="Gly residues" evidence="1">
    <location>
        <begin position="280"/>
        <end position="300"/>
    </location>
</feature>
<reference evidence="3 6" key="2">
    <citation type="submission" date="2024-02" db="EMBL/GenBank/DDBJ databases">
        <title>De novo assembly and annotation of 12 fungi associated with fruit tree decline syndrome in Ontario, Canada.</title>
        <authorList>
            <person name="Sulman M."/>
            <person name="Ellouze W."/>
            <person name="Ilyukhin E."/>
        </authorList>
    </citation>
    <scope>NUCLEOTIDE SEQUENCE [LARGE SCALE GENOMIC DNA]</scope>
    <source>
        <strain evidence="3 6">FDS-637</strain>
    </source>
</reference>
<sequence length="661" mass="72285">MDPPSIRSSTVFQPLQDGQIRLLQLQPGPRTAPLRCRLDTVSLAGRPHYEALSYAWGDPQHLHHVTFPGDEEIGVTTNLHSALVHLRREVGRPRTLWVDALSINQTDAAEKGAQVQMMGDIFRGAAKTWIWLGEEAGSSDDDEEGADDNAIVDYLLRHHEETTDSDDDAAARTLADTSFPALRHFFSRPWFRRLWILQEALLSRRPVAKVGARSPIPFVRIVRLRQALVFGNLGNARGDVFERCYMASCMREWDALRACLLVDDDGDGDDDRAVTTEAEAGGGGGGGGGGEGGGEGGGRGAAAAAGAAGGGWPLVFAMPMTEQLECSLFADRVFALLGLATAHDRARVKADYAKPLARLQVEVCAHMIASPGNGLAALHTMGGVEEKDEERSSWARDWSRPKKVRWHFIRRREGAGRDIWSILPKHGQEERKGYAWLDDRAGALPWKMDEEKGASGGSDGGDPGVELQLARFSGDLKTLALKGVVADTVSAVRVRVDADGHQSTCESWKGFAREQATGYGSREDLDEAFGNALSRGSYRDDQGNVLTSCAQAYGAWIKGEDVTIEKSKKRSVIDYGHRVNRLLPGRAFVVTEKGFLGLAPEKVAEGDVVCFFMGCSDPFVLRPLQGKHTFLFVGETYIPGIMDGEWIARADEQKVTEFWIE</sequence>
<dbReference type="OrthoDB" id="4850726at2759"/>
<evidence type="ECO:0000313" key="3">
    <source>
        <dbReference type="EMBL" id="KAL0254290.1"/>
    </source>
</evidence>
<proteinExistence type="predicted"/>
<dbReference type="Pfam" id="PF26639">
    <property type="entry name" value="Het-6_barrel"/>
    <property type="match status" value="1"/>
</dbReference>
<reference evidence="4 5" key="1">
    <citation type="submission" date="2017-01" db="EMBL/GenBank/DDBJ databases">
        <title>Draft genome sequence of Diplodia seriata F98.1, a fungal species involved in grapevine trunk diseases.</title>
        <authorList>
            <person name="Robert-Siegwald G."/>
            <person name="Vallet J."/>
            <person name="Abou-Mansour E."/>
            <person name="Xu J."/>
            <person name="Rey P."/>
            <person name="Bertsch C."/>
            <person name="Rego C."/>
            <person name="Larignon P."/>
            <person name="Fontaine F."/>
            <person name="Lebrun M.-H."/>
        </authorList>
    </citation>
    <scope>NUCLEOTIDE SEQUENCE [LARGE SCALE GENOMIC DNA]</scope>
    <source>
        <strain evidence="4 5">F98.1</strain>
    </source>
</reference>
<dbReference type="PANTHER" id="PTHR24148:SF64">
    <property type="entry name" value="HETEROKARYON INCOMPATIBILITY DOMAIN-CONTAINING PROTEIN"/>
    <property type="match status" value="1"/>
</dbReference>
<dbReference type="EMBL" id="JAJVCZ030000011">
    <property type="protein sequence ID" value="KAL0254290.1"/>
    <property type="molecule type" value="Genomic_DNA"/>
</dbReference>
<gene>
    <name evidence="4" type="ORF">BK809_0007661</name>
    <name evidence="3" type="ORF">SLS55_009764</name>
</gene>
<evidence type="ECO:0000313" key="5">
    <source>
        <dbReference type="Proteomes" id="UP000190776"/>
    </source>
</evidence>
<dbReference type="EMBL" id="MSZU01000076">
    <property type="protein sequence ID" value="OMP87574.1"/>
    <property type="molecule type" value="Genomic_DNA"/>
</dbReference>